<reference evidence="1" key="2">
    <citation type="submission" date="2023-06" db="EMBL/GenBank/DDBJ databases">
        <authorList>
            <person name="Ma L."/>
            <person name="Liu K.-W."/>
            <person name="Li Z."/>
            <person name="Hsiao Y.-Y."/>
            <person name="Qi Y."/>
            <person name="Fu T."/>
            <person name="Tang G."/>
            <person name="Zhang D."/>
            <person name="Sun W.-H."/>
            <person name="Liu D.-K."/>
            <person name="Li Y."/>
            <person name="Chen G.-Z."/>
            <person name="Liu X.-D."/>
            <person name="Liao X.-Y."/>
            <person name="Jiang Y.-T."/>
            <person name="Yu X."/>
            <person name="Hao Y."/>
            <person name="Huang J."/>
            <person name="Zhao X.-W."/>
            <person name="Ke S."/>
            <person name="Chen Y.-Y."/>
            <person name="Wu W.-L."/>
            <person name="Hsu J.-L."/>
            <person name="Lin Y.-F."/>
            <person name="Huang M.-D."/>
            <person name="Li C.-Y."/>
            <person name="Huang L."/>
            <person name="Wang Z.-W."/>
            <person name="Zhao X."/>
            <person name="Zhong W.-Y."/>
            <person name="Peng D.-H."/>
            <person name="Ahmad S."/>
            <person name="Lan S."/>
            <person name="Zhang J.-S."/>
            <person name="Tsai W.-C."/>
            <person name="Van De Peer Y."/>
            <person name="Liu Z.-J."/>
        </authorList>
    </citation>
    <scope>NUCLEOTIDE SEQUENCE</scope>
    <source>
        <strain evidence="1">SCP</strain>
        <tissue evidence="1">Leaves</tissue>
    </source>
</reference>
<keyword evidence="2" id="KW-1185">Reference proteome</keyword>
<dbReference type="EMBL" id="JAUJYN010000010">
    <property type="protein sequence ID" value="KAK1262072.1"/>
    <property type="molecule type" value="Genomic_DNA"/>
</dbReference>
<reference evidence="1" key="1">
    <citation type="journal article" date="2023" name="Nat. Commun.">
        <title>Diploid and tetraploid genomes of Acorus and the evolution of monocots.</title>
        <authorList>
            <person name="Ma L."/>
            <person name="Liu K.W."/>
            <person name="Li Z."/>
            <person name="Hsiao Y.Y."/>
            <person name="Qi Y."/>
            <person name="Fu T."/>
            <person name="Tang G.D."/>
            <person name="Zhang D."/>
            <person name="Sun W.H."/>
            <person name="Liu D.K."/>
            <person name="Li Y."/>
            <person name="Chen G.Z."/>
            <person name="Liu X.D."/>
            <person name="Liao X.Y."/>
            <person name="Jiang Y.T."/>
            <person name="Yu X."/>
            <person name="Hao Y."/>
            <person name="Huang J."/>
            <person name="Zhao X.W."/>
            <person name="Ke S."/>
            <person name="Chen Y.Y."/>
            <person name="Wu W.L."/>
            <person name="Hsu J.L."/>
            <person name="Lin Y.F."/>
            <person name="Huang M.D."/>
            <person name="Li C.Y."/>
            <person name="Huang L."/>
            <person name="Wang Z.W."/>
            <person name="Zhao X."/>
            <person name="Zhong W.Y."/>
            <person name="Peng D.H."/>
            <person name="Ahmad S."/>
            <person name="Lan S."/>
            <person name="Zhang J.S."/>
            <person name="Tsai W.C."/>
            <person name="Van de Peer Y."/>
            <person name="Liu Z.J."/>
        </authorList>
    </citation>
    <scope>NUCLEOTIDE SEQUENCE</scope>
    <source>
        <strain evidence="1">SCP</strain>
    </source>
</reference>
<dbReference type="Proteomes" id="UP001179952">
    <property type="component" value="Unassembled WGS sequence"/>
</dbReference>
<evidence type="ECO:0000313" key="1">
    <source>
        <dbReference type="EMBL" id="KAK1262072.1"/>
    </source>
</evidence>
<evidence type="ECO:0000313" key="2">
    <source>
        <dbReference type="Proteomes" id="UP001179952"/>
    </source>
</evidence>
<organism evidence="1 2">
    <name type="scientific">Acorus gramineus</name>
    <name type="common">Dwarf sweet flag</name>
    <dbReference type="NCBI Taxonomy" id="55184"/>
    <lineage>
        <taxon>Eukaryota</taxon>
        <taxon>Viridiplantae</taxon>
        <taxon>Streptophyta</taxon>
        <taxon>Embryophyta</taxon>
        <taxon>Tracheophyta</taxon>
        <taxon>Spermatophyta</taxon>
        <taxon>Magnoliopsida</taxon>
        <taxon>Liliopsida</taxon>
        <taxon>Acoraceae</taxon>
        <taxon>Acorus</taxon>
    </lineage>
</organism>
<proteinExistence type="predicted"/>
<protein>
    <submittedName>
        <fullName evidence="1">Uncharacterized protein</fullName>
    </submittedName>
</protein>
<accession>A0AAV9AD32</accession>
<comment type="caution">
    <text evidence="1">The sequence shown here is derived from an EMBL/GenBank/DDBJ whole genome shotgun (WGS) entry which is preliminary data.</text>
</comment>
<dbReference type="AlphaFoldDB" id="A0AAV9AD32"/>
<name>A0AAV9AD32_ACOGR</name>
<sequence>MSNMLNTEAHFRKACTTSYCSTTTSVSEFSPWLPTHEAESPQFFPFTITKPAAASTTTAAAAAILNAANSNAIFSATSGPDVIQASVKPAYAASTTFNDAIKTAEYSPAVNYISDTTTSTINDQETTAVATIICAPTSRWASATANTNFITSYNAIAAAAAAAAIGPTSNMTNMQQNQLLGPQNSIADMQQHHIVRQRLSGQQNNLQQHQQQQQQ</sequence>
<gene>
    <name evidence="1" type="ORF">QJS04_geneDACA020285</name>
</gene>